<accession>A0ABS3VX37</accession>
<proteinExistence type="predicted"/>
<protein>
    <submittedName>
        <fullName evidence="1">Uncharacterized protein</fullName>
    </submittedName>
</protein>
<sequence>MRTDRVVAAVQRHVLDGAAVEERYPRPDGVVLYAGRTRHEVVAADWLVTQAAWVDGAVRVVAGSGAENYTFSYGLIFPVTGDALFLNDVSTMRELGGRVGTDLAPVAYAELLAELYSDGDVSGPRVLASSATELHRSGELVREPAATAGAYPALDPALLAAPTVEVTDGRTVLRFDSCHYLITEAGGALDVLRWEVRAGGGEPADWSRRYLARRQPAFVD</sequence>
<dbReference type="Proteomes" id="UP000823521">
    <property type="component" value="Unassembled WGS sequence"/>
</dbReference>
<organism evidence="1 2">
    <name type="scientific">Micromonospora echinofusca</name>
    <dbReference type="NCBI Taxonomy" id="47858"/>
    <lineage>
        <taxon>Bacteria</taxon>
        <taxon>Bacillati</taxon>
        <taxon>Actinomycetota</taxon>
        <taxon>Actinomycetes</taxon>
        <taxon>Micromonosporales</taxon>
        <taxon>Micromonosporaceae</taxon>
        <taxon>Micromonospora</taxon>
    </lineage>
</organism>
<dbReference type="RefSeq" id="WP_208815915.1">
    <property type="nucleotide sequence ID" value="NZ_WVUH01000244.1"/>
</dbReference>
<comment type="caution">
    <text evidence="1">The sequence shown here is derived from an EMBL/GenBank/DDBJ whole genome shotgun (WGS) entry which is preliminary data.</text>
</comment>
<evidence type="ECO:0000313" key="2">
    <source>
        <dbReference type="Proteomes" id="UP000823521"/>
    </source>
</evidence>
<reference evidence="1 2" key="1">
    <citation type="submission" date="2019-12" db="EMBL/GenBank/DDBJ databases">
        <title>Whole genome sequencing of endophytic Actinobacterium Micromonospora sp. MPMI6T.</title>
        <authorList>
            <person name="Evv R."/>
            <person name="Podile A.R."/>
        </authorList>
    </citation>
    <scope>NUCLEOTIDE SEQUENCE [LARGE SCALE GENOMIC DNA]</scope>
    <source>
        <strain evidence="1 2">MPMI6</strain>
    </source>
</reference>
<name>A0ABS3VX37_MICEH</name>
<evidence type="ECO:0000313" key="1">
    <source>
        <dbReference type="EMBL" id="MBO4208939.1"/>
    </source>
</evidence>
<gene>
    <name evidence="1" type="ORF">GSF22_23465</name>
</gene>
<dbReference type="EMBL" id="WVUH01000244">
    <property type="protein sequence ID" value="MBO4208939.1"/>
    <property type="molecule type" value="Genomic_DNA"/>
</dbReference>
<keyword evidence="2" id="KW-1185">Reference proteome</keyword>